<keyword evidence="1" id="KW-0413">Isomerase</keyword>
<dbReference type="Pfam" id="PF02567">
    <property type="entry name" value="PhzC-PhzF"/>
    <property type="match status" value="1"/>
</dbReference>
<dbReference type="EMBL" id="CP058529">
    <property type="protein sequence ID" value="QLG26389.1"/>
    <property type="molecule type" value="Genomic_DNA"/>
</dbReference>
<dbReference type="Proteomes" id="UP000509750">
    <property type="component" value="Chromosome"/>
</dbReference>
<feature type="region of interest" description="Disordered" evidence="2">
    <location>
        <begin position="294"/>
        <end position="326"/>
    </location>
</feature>
<organism evidence="3 4">
    <name type="scientific">Halorarum halophilum</name>
    <dbReference type="NCBI Taxonomy" id="2743090"/>
    <lineage>
        <taxon>Archaea</taxon>
        <taxon>Methanobacteriati</taxon>
        <taxon>Methanobacteriota</taxon>
        <taxon>Stenosarchaea group</taxon>
        <taxon>Halobacteria</taxon>
        <taxon>Halobacteriales</taxon>
        <taxon>Haloferacaceae</taxon>
        <taxon>Halorarum</taxon>
    </lineage>
</organism>
<dbReference type="GeneID" id="56027569"/>
<proteinExistence type="predicted"/>
<reference evidence="3 4" key="1">
    <citation type="submission" date="2020-07" db="EMBL/GenBank/DDBJ databases">
        <title>Gai3-2, isolated from salt lake.</title>
        <authorList>
            <person name="Cui H."/>
            <person name="Shi X."/>
        </authorList>
    </citation>
    <scope>NUCLEOTIDE SEQUENCE [LARGE SCALE GENOMIC DNA]</scope>
    <source>
        <strain evidence="3 4">Gai3-2</strain>
    </source>
</reference>
<dbReference type="OrthoDB" id="105902at2157"/>
<name>A0A7D5GVU0_9EURY</name>
<dbReference type="PIRSF" id="PIRSF016184">
    <property type="entry name" value="PhzC_PhzF"/>
    <property type="match status" value="1"/>
</dbReference>
<evidence type="ECO:0000256" key="2">
    <source>
        <dbReference type="SAM" id="MobiDB-lite"/>
    </source>
</evidence>
<dbReference type="AlphaFoldDB" id="A0A7D5GVU0"/>
<dbReference type="PANTHER" id="PTHR13774:SF39">
    <property type="entry name" value="BIOSYNTHESIS PROTEIN, PUTATIVE-RELATED"/>
    <property type="match status" value="1"/>
</dbReference>
<dbReference type="GO" id="GO:0005737">
    <property type="term" value="C:cytoplasm"/>
    <property type="evidence" value="ECO:0007669"/>
    <property type="project" value="TreeGrafter"/>
</dbReference>
<dbReference type="SUPFAM" id="SSF54506">
    <property type="entry name" value="Diaminopimelate epimerase-like"/>
    <property type="match status" value="1"/>
</dbReference>
<dbReference type="KEGG" id="halg:HUG10_02010"/>
<evidence type="ECO:0000256" key="1">
    <source>
        <dbReference type="ARBA" id="ARBA00023235"/>
    </source>
</evidence>
<dbReference type="GO" id="GO:0016853">
    <property type="term" value="F:isomerase activity"/>
    <property type="evidence" value="ECO:0007669"/>
    <property type="project" value="UniProtKB-KW"/>
</dbReference>
<dbReference type="InterPro" id="IPR003719">
    <property type="entry name" value="Phenazine_PhzF-like"/>
</dbReference>
<evidence type="ECO:0000313" key="3">
    <source>
        <dbReference type="EMBL" id="QLG26389.1"/>
    </source>
</evidence>
<dbReference type="RefSeq" id="WP_179167964.1">
    <property type="nucleotide sequence ID" value="NZ_CP058529.1"/>
</dbReference>
<dbReference type="NCBIfam" id="TIGR00654">
    <property type="entry name" value="PhzF_family"/>
    <property type="match status" value="1"/>
</dbReference>
<feature type="region of interest" description="Disordered" evidence="2">
    <location>
        <begin position="250"/>
        <end position="271"/>
    </location>
</feature>
<gene>
    <name evidence="3" type="ORF">HUG10_02010</name>
</gene>
<keyword evidence="4" id="KW-1185">Reference proteome</keyword>
<dbReference type="Gene3D" id="3.10.310.10">
    <property type="entry name" value="Diaminopimelate Epimerase, Chain A, domain 1"/>
    <property type="match status" value="2"/>
</dbReference>
<sequence>MTESDAREASLVDAFTTEPLAGNAAGVVPDAGGLTDEQMRAVARELSVSETAFLHPSDEADRAVRYFSPTTEVDLCGHATIASHARLFERGTIEAGTHSLETNVGVIDVEVAEGGRVWMSQNDPSIHEVEESYERVGDALGCDPNAMRDVGADLPLAYASTGLPFLVVPVNFLEALGGMDPDLEAVAALAEDHDAAGVYAFTFDTLDADATVHGRCFVPGVGIPEDPVTGTASGACGAYLGRFAAFDSGGGSVEDRATGDEGEEADDGHGTPDEMLFEQGHYVDRPGTVRVRAAGGGPPAVGGDAVTSFEGTISVPGSDEDDIIEA</sequence>
<protein>
    <submittedName>
        <fullName evidence="3">PhzF family phenazine biosynthesis protein</fullName>
    </submittedName>
</protein>
<accession>A0A7D5GVU0</accession>
<evidence type="ECO:0000313" key="4">
    <source>
        <dbReference type="Proteomes" id="UP000509750"/>
    </source>
</evidence>
<dbReference type="PANTHER" id="PTHR13774">
    <property type="entry name" value="PHENAZINE BIOSYNTHESIS PROTEIN"/>
    <property type="match status" value="1"/>
</dbReference>